<feature type="region of interest" description="Disordered" evidence="1">
    <location>
        <begin position="144"/>
        <end position="164"/>
    </location>
</feature>
<accession>A0A0K2TXI9</accession>
<feature type="non-terminal residue" evidence="2">
    <location>
        <position position="1"/>
    </location>
</feature>
<proteinExistence type="predicted"/>
<dbReference type="AlphaFoldDB" id="A0A0K2TXI9"/>
<organism evidence="2">
    <name type="scientific">Lepeophtheirus salmonis</name>
    <name type="common">Salmon louse</name>
    <name type="synonym">Caligus salmonis</name>
    <dbReference type="NCBI Taxonomy" id="72036"/>
    <lineage>
        <taxon>Eukaryota</taxon>
        <taxon>Metazoa</taxon>
        <taxon>Ecdysozoa</taxon>
        <taxon>Arthropoda</taxon>
        <taxon>Crustacea</taxon>
        <taxon>Multicrustacea</taxon>
        <taxon>Hexanauplia</taxon>
        <taxon>Copepoda</taxon>
        <taxon>Siphonostomatoida</taxon>
        <taxon>Caligidae</taxon>
        <taxon>Lepeophtheirus</taxon>
    </lineage>
</organism>
<protein>
    <submittedName>
        <fullName evidence="2">Uncharacterized protein</fullName>
    </submittedName>
</protein>
<name>A0A0K2TXI9_LEPSM</name>
<dbReference type="EMBL" id="HACA01013026">
    <property type="protein sequence ID" value="CDW30387.1"/>
    <property type="molecule type" value="Transcribed_RNA"/>
</dbReference>
<sequence length="164" mass="18620">FSSQSVDKLHILIITKSSKYNFTSKKEMKSYGISVLLTLFFTLIHNSKGDCLGCGGLSGQRTSLTGGKWPPYPGAGSGFWSNRLFLEPSAPFHYEKQRRRRKTPSYQRSRQKRSYLEGVVGKNLIPRTGTRIVDGSPSFQRFSERRNFSYPGGSRRYHSSGEHM</sequence>
<reference evidence="2" key="1">
    <citation type="submission" date="2014-05" db="EMBL/GenBank/DDBJ databases">
        <authorList>
            <person name="Chronopoulou M."/>
        </authorList>
    </citation>
    <scope>NUCLEOTIDE SEQUENCE</scope>
    <source>
        <tissue evidence="2">Whole organism</tissue>
    </source>
</reference>
<evidence type="ECO:0000256" key="1">
    <source>
        <dbReference type="SAM" id="MobiDB-lite"/>
    </source>
</evidence>
<feature type="non-terminal residue" evidence="2">
    <location>
        <position position="164"/>
    </location>
</feature>
<evidence type="ECO:0000313" key="2">
    <source>
        <dbReference type="EMBL" id="CDW30387.1"/>
    </source>
</evidence>